<protein>
    <submittedName>
        <fullName evidence="11">Transient receptor potential ion channel</fullName>
    </submittedName>
</protein>
<keyword evidence="11" id="KW-0675">Receptor</keyword>
<dbReference type="SMART" id="SM01320">
    <property type="entry name" value="TRP_N"/>
    <property type="match status" value="1"/>
</dbReference>
<dbReference type="KEGG" id="sapo:SAPIO_CDS8958"/>
<dbReference type="OrthoDB" id="2115177at2759"/>
<keyword evidence="6 8" id="KW-0472">Membrane</keyword>
<feature type="compositionally biased region" description="Polar residues" evidence="7">
    <location>
        <begin position="702"/>
        <end position="720"/>
    </location>
</feature>
<dbReference type="InterPro" id="IPR032800">
    <property type="entry name" value="TRP_N"/>
</dbReference>
<feature type="transmembrane region" description="Helical" evidence="8">
    <location>
        <begin position="536"/>
        <end position="554"/>
    </location>
</feature>
<feature type="transmembrane region" description="Helical" evidence="8">
    <location>
        <begin position="509"/>
        <end position="530"/>
    </location>
</feature>
<feature type="transmembrane region" description="Helical" evidence="8">
    <location>
        <begin position="369"/>
        <end position="400"/>
    </location>
</feature>
<gene>
    <name evidence="11" type="ORF">SAPIO_CDS8958</name>
</gene>
<name>A0A084FY19_PSEDA</name>
<dbReference type="PANTHER" id="PTHR31145">
    <property type="entry name" value="INTEGRAL MEMBRANE PROTEIN (AFU_ORTHOLOGUE AFUA_7G01610)"/>
    <property type="match status" value="1"/>
</dbReference>
<comment type="similarity">
    <text evidence="2">Belongs to the transient receptor potential (TRP) ion channel family.</text>
</comment>
<feature type="signal peptide" evidence="9">
    <location>
        <begin position="1"/>
        <end position="22"/>
    </location>
</feature>
<evidence type="ECO:0000256" key="6">
    <source>
        <dbReference type="ARBA" id="ARBA00023136"/>
    </source>
</evidence>
<evidence type="ECO:0000256" key="4">
    <source>
        <dbReference type="ARBA" id="ARBA00022729"/>
    </source>
</evidence>
<dbReference type="GO" id="GO:0009272">
    <property type="term" value="P:fungal-type cell wall biogenesis"/>
    <property type="evidence" value="ECO:0007669"/>
    <property type="project" value="TreeGrafter"/>
</dbReference>
<evidence type="ECO:0000256" key="1">
    <source>
        <dbReference type="ARBA" id="ARBA00004141"/>
    </source>
</evidence>
<dbReference type="PANTHER" id="PTHR31145:SF5">
    <property type="entry name" value="DUF907 DOMAIN PROTEIN (AFU_ORTHOLOGUE AFUA_2G06100)"/>
    <property type="match status" value="1"/>
</dbReference>
<dbReference type="InterPro" id="IPR040241">
    <property type="entry name" value="TRP_Flc/Pkd2-like"/>
</dbReference>
<feature type="region of interest" description="Disordered" evidence="7">
    <location>
        <begin position="681"/>
        <end position="789"/>
    </location>
</feature>
<keyword evidence="5 8" id="KW-1133">Transmembrane helix</keyword>
<dbReference type="Proteomes" id="UP000028545">
    <property type="component" value="Unassembled WGS sequence"/>
</dbReference>
<feature type="transmembrane region" description="Helical" evidence="8">
    <location>
        <begin position="597"/>
        <end position="622"/>
    </location>
</feature>
<evidence type="ECO:0000313" key="12">
    <source>
        <dbReference type="Proteomes" id="UP000028545"/>
    </source>
</evidence>
<dbReference type="Pfam" id="PF14558">
    <property type="entry name" value="TRP_N"/>
    <property type="match status" value="1"/>
</dbReference>
<accession>A0A084FY19</accession>
<evidence type="ECO:0000256" key="2">
    <source>
        <dbReference type="ARBA" id="ARBA00010642"/>
    </source>
</evidence>
<dbReference type="GO" id="GO:0016020">
    <property type="term" value="C:membrane"/>
    <property type="evidence" value="ECO:0007669"/>
    <property type="project" value="UniProtKB-SubCell"/>
</dbReference>
<keyword evidence="3 8" id="KW-0812">Transmembrane</keyword>
<dbReference type="EMBL" id="JOWA01000132">
    <property type="protein sequence ID" value="KEZ39981.1"/>
    <property type="molecule type" value="Genomic_DNA"/>
</dbReference>
<comment type="subcellular location">
    <subcellularLocation>
        <location evidence="1">Membrane</location>
        <topology evidence="1">Multi-pass membrane protein</topology>
    </subcellularLocation>
</comment>
<dbReference type="OMA" id="KSYWWIF"/>
<evidence type="ECO:0000259" key="10">
    <source>
        <dbReference type="SMART" id="SM01320"/>
    </source>
</evidence>
<evidence type="ECO:0000313" key="11">
    <source>
        <dbReference type="EMBL" id="KEZ39981.1"/>
    </source>
</evidence>
<keyword evidence="12" id="KW-1185">Reference proteome</keyword>
<comment type="caution">
    <text evidence="11">The sequence shown here is derived from an EMBL/GenBank/DDBJ whole genome shotgun (WGS) entry which is preliminary data.</text>
</comment>
<feature type="domain" description="ML-like" evidence="10">
    <location>
        <begin position="24"/>
        <end position="166"/>
    </location>
</feature>
<organism evidence="11 12">
    <name type="scientific">Pseudallescheria apiosperma</name>
    <name type="common">Scedosporium apiospermum</name>
    <dbReference type="NCBI Taxonomy" id="563466"/>
    <lineage>
        <taxon>Eukaryota</taxon>
        <taxon>Fungi</taxon>
        <taxon>Dikarya</taxon>
        <taxon>Ascomycota</taxon>
        <taxon>Pezizomycotina</taxon>
        <taxon>Sordariomycetes</taxon>
        <taxon>Hypocreomycetidae</taxon>
        <taxon>Microascales</taxon>
        <taxon>Microascaceae</taxon>
        <taxon>Scedosporium</taxon>
    </lineage>
</organism>
<evidence type="ECO:0000256" key="8">
    <source>
        <dbReference type="SAM" id="Phobius"/>
    </source>
</evidence>
<dbReference type="GeneID" id="27728030"/>
<feature type="transmembrane region" description="Helical" evidence="8">
    <location>
        <begin position="447"/>
        <end position="469"/>
    </location>
</feature>
<evidence type="ECO:0000256" key="9">
    <source>
        <dbReference type="SAM" id="SignalP"/>
    </source>
</evidence>
<feature type="chain" id="PRO_5001775095" evidence="9">
    <location>
        <begin position="23"/>
        <end position="789"/>
    </location>
</feature>
<evidence type="ECO:0000256" key="7">
    <source>
        <dbReference type="SAM" id="MobiDB-lite"/>
    </source>
</evidence>
<proteinExistence type="inferred from homology"/>
<feature type="transmembrane region" description="Helical" evidence="8">
    <location>
        <begin position="421"/>
        <end position="441"/>
    </location>
</feature>
<dbReference type="GO" id="GO:0055085">
    <property type="term" value="P:transmembrane transport"/>
    <property type="evidence" value="ECO:0007669"/>
    <property type="project" value="TreeGrafter"/>
</dbReference>
<dbReference type="AlphaFoldDB" id="A0A084FY19"/>
<dbReference type="InterPro" id="IPR010308">
    <property type="entry name" value="TRP_C"/>
</dbReference>
<evidence type="ECO:0000256" key="3">
    <source>
        <dbReference type="ARBA" id="ARBA00022692"/>
    </source>
</evidence>
<keyword evidence="4 9" id="KW-0732">Signal</keyword>
<dbReference type="VEuPathDB" id="FungiDB:SAPIO_CDS8958"/>
<dbReference type="RefSeq" id="XP_016639780.1">
    <property type="nucleotide sequence ID" value="XM_016790477.1"/>
</dbReference>
<reference evidence="11 12" key="1">
    <citation type="journal article" date="2014" name="Genome Announc.">
        <title>Draft genome sequence of the pathogenic fungus Scedosporium apiospermum.</title>
        <authorList>
            <person name="Vandeputte P."/>
            <person name="Ghamrawi S."/>
            <person name="Rechenmann M."/>
            <person name="Iltis A."/>
            <person name="Giraud S."/>
            <person name="Fleury M."/>
            <person name="Thornton C."/>
            <person name="Delhaes L."/>
            <person name="Meyer W."/>
            <person name="Papon N."/>
            <person name="Bouchara J.P."/>
        </authorList>
    </citation>
    <scope>NUCLEOTIDE SEQUENCE [LARGE SCALE GENOMIC DNA]</scope>
    <source>
        <strain evidence="11 12">IHEM 14462</strain>
    </source>
</reference>
<feature type="transmembrane region" description="Helical" evidence="8">
    <location>
        <begin position="566"/>
        <end position="585"/>
    </location>
</feature>
<dbReference type="HOGENOM" id="CLU_013753_0_0_1"/>
<evidence type="ECO:0000256" key="5">
    <source>
        <dbReference type="ARBA" id="ARBA00022989"/>
    </source>
</evidence>
<sequence length="789" mass="85453">MRLTSNIFRAACVAALTSSALAADILQTVSFSSCNNKTSTVQVQKIDIQYNKENQTVTFDVQGSSSRIQNVTAELKVTAFGAEVYKNSFNPCDRGTFVEQLCPVPAGTFGARGVQEIPKEFADLVPAIAFQVPDIAALATLELKSLETGQEVGCIQSQVSNGKTASVPAVSYLAAGVAGAALVVGGVSAVSAALSGGASALGGGAAGGSSVGGTGTISPSFTEVFGWFQGMAMNGMLSVNYPPIYRSFAKNFAFSTGLIPWTQMQESIDDFRGKTGGNLTQSSVAILRNTTLVFPDGSTANANGSLFKIKRALEGFAVLAARQIETSIDTTTPVAETAGEDDSMSPVKQAVTGIQAYVQQLSIPESNTFMTVLLVVAIVIAAIAVGILLVKVVLEFWALFGSFPKALTGFRKHYWGSIARAITSLILLLYGVWVLYCVVQFTKGDSWAAKTLAGVTLFLFTGILLFFSWKIWATARKLKSAEGDTSGLYENKDIWVKYSLFYESYKKDYWWIFVPTIVYMFVKGTLLAVTDGNGKIQTSAQIIVEAVMLILLLWSRPYERRSGNIINIVIQVVRVLSVVCILVFVEELGIAQTTQTITGVVLIAVQSALTGILAILIIWNAINQCCKENPHRKRRKEMEKMVRDMDNLTPLDARNSLLLDRSQLDNKGSTTFSMASAVEKSDYEKSGYTRSPSPERYLGYDSSYNKPQQQQQLSPNNDYTSPYRPITPNTPLSYGGDQTREGLIRNAAPIGQFDSRQPTLPNVDGYGQQPYGNAYGSGYNNQGYGRAYY</sequence>
<dbReference type="Pfam" id="PF06011">
    <property type="entry name" value="TRP"/>
    <property type="match status" value="1"/>
</dbReference>